<sequence length="190" mass="21714">MFLGVNNKGTIKSQENKFHLERAVVGRSKILNDEYEIAIYQFISERYFSGIVTSYDDIYTFVYDNLGIDVSQPTIRRVISSCPSVKVMEGTSYNLSRLECDPDEIDNYYEIVAAEFGEIPAVFINVHDECGYQPFADAKRQKAIVVSNHETDTFEFPVDKSIKRTTFWTWVNGNGTTGPPFYAISRKTIK</sequence>
<dbReference type="VEuPathDB" id="TrichDB:TRFO_40802"/>
<dbReference type="EMBL" id="MLAK01001457">
    <property type="protein sequence ID" value="OHS92894.1"/>
    <property type="molecule type" value="Genomic_DNA"/>
</dbReference>
<proteinExistence type="predicted"/>
<comment type="caution">
    <text evidence="1">The sequence shown here is derived from an EMBL/GenBank/DDBJ whole genome shotgun (WGS) entry which is preliminary data.</text>
</comment>
<evidence type="ECO:0000313" key="1">
    <source>
        <dbReference type="EMBL" id="OHS92894.1"/>
    </source>
</evidence>
<dbReference type="GeneID" id="94848115"/>
<evidence type="ECO:0000313" key="2">
    <source>
        <dbReference type="Proteomes" id="UP000179807"/>
    </source>
</evidence>
<keyword evidence="2" id="KW-1185">Reference proteome</keyword>
<dbReference type="Proteomes" id="UP000179807">
    <property type="component" value="Unassembled WGS sequence"/>
</dbReference>
<dbReference type="RefSeq" id="XP_068346031.1">
    <property type="nucleotide sequence ID" value="XM_068513411.1"/>
</dbReference>
<accession>A0A1J4IZR5</accession>
<protein>
    <submittedName>
        <fullName evidence="1">Uncharacterized protein</fullName>
    </submittedName>
</protein>
<name>A0A1J4IZR5_9EUKA</name>
<organism evidence="1 2">
    <name type="scientific">Tritrichomonas foetus</name>
    <dbReference type="NCBI Taxonomy" id="1144522"/>
    <lineage>
        <taxon>Eukaryota</taxon>
        <taxon>Metamonada</taxon>
        <taxon>Parabasalia</taxon>
        <taxon>Tritrichomonadida</taxon>
        <taxon>Tritrichomonadidae</taxon>
        <taxon>Tritrichomonas</taxon>
    </lineage>
</organism>
<gene>
    <name evidence="1" type="ORF">TRFO_40802</name>
</gene>
<reference evidence="1" key="1">
    <citation type="submission" date="2016-10" db="EMBL/GenBank/DDBJ databases">
        <authorList>
            <person name="Benchimol M."/>
            <person name="Almeida L.G."/>
            <person name="Vasconcelos A.T."/>
            <person name="Perreira-Neves A."/>
            <person name="Rosa I.A."/>
            <person name="Tasca T."/>
            <person name="Bogo M.R."/>
            <person name="de Souza W."/>
        </authorList>
    </citation>
    <scope>NUCLEOTIDE SEQUENCE [LARGE SCALE GENOMIC DNA]</scope>
    <source>
        <strain evidence="1">K</strain>
    </source>
</reference>
<dbReference type="AlphaFoldDB" id="A0A1J4IZR5"/>